<dbReference type="Proteomes" id="UP000306402">
    <property type="component" value="Unassembled WGS sequence"/>
</dbReference>
<organism evidence="2 3">
    <name type="scientific">Dyadobacter luticola</name>
    <dbReference type="NCBI Taxonomy" id="1979387"/>
    <lineage>
        <taxon>Bacteria</taxon>
        <taxon>Pseudomonadati</taxon>
        <taxon>Bacteroidota</taxon>
        <taxon>Cytophagia</taxon>
        <taxon>Cytophagales</taxon>
        <taxon>Spirosomataceae</taxon>
        <taxon>Dyadobacter</taxon>
    </lineage>
</organism>
<name>A0A5R9L1R9_9BACT</name>
<feature type="transmembrane region" description="Helical" evidence="1">
    <location>
        <begin position="100"/>
        <end position="127"/>
    </location>
</feature>
<dbReference type="Gene3D" id="1.20.210.10">
    <property type="entry name" value="Cytochrome c oxidase-like, subunit I domain"/>
    <property type="match status" value="1"/>
</dbReference>
<reference evidence="2 3" key="1">
    <citation type="submission" date="2019-05" db="EMBL/GenBank/DDBJ databases">
        <authorList>
            <person name="Qu J.-H."/>
        </authorList>
    </citation>
    <scope>NUCLEOTIDE SEQUENCE [LARGE SCALE GENOMIC DNA]</scope>
    <source>
        <strain evidence="2 3">T17</strain>
    </source>
</reference>
<feature type="transmembrane region" description="Helical" evidence="1">
    <location>
        <begin position="76"/>
        <end position="94"/>
    </location>
</feature>
<dbReference type="EMBL" id="VCEJ01000002">
    <property type="protein sequence ID" value="TLV02496.1"/>
    <property type="molecule type" value="Genomic_DNA"/>
</dbReference>
<keyword evidence="3" id="KW-1185">Reference proteome</keyword>
<gene>
    <name evidence="2" type="ORF">FEN17_02390</name>
</gene>
<keyword evidence="1" id="KW-1133">Transmembrane helix</keyword>
<feature type="transmembrane region" description="Helical" evidence="1">
    <location>
        <begin position="39"/>
        <end position="64"/>
    </location>
</feature>
<sequence length="129" mass="14478">MSTSTSPHAVCWLSIPIILLAGLLFKQHAIDFQLYDTYYVLGIIQYAGAVAILIGFFGLIYWMMRKAGKKLNYSMSFLHIAITIVTLTIIALLASNANIAFQTFFALLFTFAAAQIIFLVNVILSFFRR</sequence>
<keyword evidence="1" id="KW-0812">Transmembrane</keyword>
<dbReference type="OrthoDB" id="959161at2"/>
<evidence type="ECO:0000313" key="3">
    <source>
        <dbReference type="Proteomes" id="UP000306402"/>
    </source>
</evidence>
<protein>
    <submittedName>
        <fullName evidence="2">Uncharacterized protein</fullName>
    </submittedName>
</protein>
<dbReference type="AlphaFoldDB" id="A0A5R9L1R9"/>
<evidence type="ECO:0000313" key="2">
    <source>
        <dbReference type="EMBL" id="TLV02496.1"/>
    </source>
</evidence>
<comment type="caution">
    <text evidence="2">The sequence shown here is derived from an EMBL/GenBank/DDBJ whole genome shotgun (WGS) entry which is preliminary data.</text>
</comment>
<keyword evidence="1" id="KW-0472">Membrane</keyword>
<dbReference type="InterPro" id="IPR036927">
    <property type="entry name" value="Cyt_c_oxase-like_su1_sf"/>
</dbReference>
<dbReference type="RefSeq" id="WP_138363707.1">
    <property type="nucleotide sequence ID" value="NZ_VCEJ01000002.1"/>
</dbReference>
<proteinExistence type="predicted"/>
<accession>A0A5R9L1R9</accession>
<evidence type="ECO:0000256" key="1">
    <source>
        <dbReference type="SAM" id="Phobius"/>
    </source>
</evidence>